<keyword evidence="1" id="KW-0175">Coiled coil</keyword>
<feature type="coiled-coil region" evidence="1">
    <location>
        <begin position="308"/>
        <end position="335"/>
    </location>
</feature>
<proteinExistence type="predicted"/>
<dbReference type="STRING" id="655863.F0X986"/>
<feature type="region of interest" description="Disordered" evidence="2">
    <location>
        <begin position="466"/>
        <end position="583"/>
    </location>
</feature>
<evidence type="ECO:0000256" key="1">
    <source>
        <dbReference type="SAM" id="Coils"/>
    </source>
</evidence>
<feature type="region of interest" description="Disordered" evidence="2">
    <location>
        <begin position="139"/>
        <end position="164"/>
    </location>
</feature>
<name>F0X986_GROCL</name>
<dbReference type="OrthoDB" id="3905365at2759"/>
<reference evidence="3 4" key="1">
    <citation type="journal article" date="2011" name="Proc. Natl. Acad. Sci. U.S.A.">
        <title>Genome and transcriptome analyses of the mountain pine beetle-fungal symbiont Grosmannia clavigera, a lodgepole pine pathogen.</title>
        <authorList>
            <person name="DiGuistini S."/>
            <person name="Wang Y."/>
            <person name="Liao N.Y."/>
            <person name="Taylor G."/>
            <person name="Tanguay P."/>
            <person name="Feau N."/>
            <person name="Henrissat B."/>
            <person name="Chan S.K."/>
            <person name="Hesse-Orce U."/>
            <person name="Alamouti S.M."/>
            <person name="Tsui C.K.M."/>
            <person name="Docking R.T."/>
            <person name="Levasseur A."/>
            <person name="Haridas S."/>
            <person name="Robertson G."/>
            <person name="Birol I."/>
            <person name="Holt R.A."/>
            <person name="Marra M.A."/>
            <person name="Hamelin R.C."/>
            <person name="Hirst M."/>
            <person name="Jones S.J.M."/>
            <person name="Bohlmann J."/>
            <person name="Breuil C."/>
        </authorList>
    </citation>
    <scope>NUCLEOTIDE SEQUENCE [LARGE SCALE GENOMIC DNA]</scope>
    <source>
        <strain evidence="4">kw1407 / UAMH 11150</strain>
    </source>
</reference>
<feature type="compositionally biased region" description="Low complexity" evidence="2">
    <location>
        <begin position="550"/>
        <end position="583"/>
    </location>
</feature>
<feature type="compositionally biased region" description="Low complexity" evidence="2">
    <location>
        <begin position="97"/>
        <end position="119"/>
    </location>
</feature>
<sequence length="730" mass="79608">MAEPASESRADAEAPKAAKDRNCPYCGQAFTSSSLGRHLDLYIKERNPKKPDGLHDVEEIRKLRGNVTRRQMKASLGRRHTSTPAGTPNALSKKGSISDIDSSAAPSPAAAKDARSPDPASVYPLAARWEATGVINEVMARSPDDSGRNEDSRSHGDADLRLSGFQTRPMVPAMARPGTKAEWDMKQKMQDAMDTARAAKLALRELLGTWRSAKLQIDLGSSPFDFDPLSMNFPALTLQCLRPAPTLFASTLHPTSSSWSTTPPGSSQYEALKAFFKEEFRKWKVKCAAATTAVFEELKYPPAASLQKQDRAEAVERAEQRAETLEREAEEHLEATFAAWAGLPPERQTELWVLELARGVATKQTELDKMAHVQHRLNQEVTNLKSQIEQLNRLQQPREYKIVPPMTIPMSEKLLMMLQDEAVTHSCRKIGWDIGDRNADLDVLLSVAVDRWKSVVVSARSANRTLAAAGRGQMPAVAGGGSTLAPPPPTSNRSVTPSLGSPQQAWLQQQQPLPRPGVPMMIPQAAATAPTALMESASRQPQKEVERKQGTQQRQQHRQLVPPAQQMPAVQPVEAAAQGAAQQQLTPQIADVANDEVSDDDEDDEMSDKDADAEMEDGDEFAHMHTPISRSIPPSSTAPPPLMQQQLLPTPPIEHGQQIMPQLKVPRARGPVQQPLSMVANTSIGLGDVQSSTGRSVAAVHVHSPGHHVMHQADMGLTMATLGADSMFMD</sequence>
<dbReference type="EMBL" id="GL629735">
    <property type="protein sequence ID" value="EFX05866.1"/>
    <property type="molecule type" value="Genomic_DNA"/>
</dbReference>
<protein>
    <submittedName>
        <fullName evidence="3">Uncharacterized protein</fullName>
    </submittedName>
</protein>
<feature type="region of interest" description="Disordered" evidence="2">
    <location>
        <begin position="46"/>
        <end position="119"/>
    </location>
</feature>
<evidence type="ECO:0000313" key="4">
    <source>
        <dbReference type="Proteomes" id="UP000007796"/>
    </source>
</evidence>
<dbReference type="AlphaFoldDB" id="F0X986"/>
<dbReference type="GeneID" id="25977090"/>
<feature type="compositionally biased region" description="Polar residues" evidence="2">
    <location>
        <begin position="491"/>
        <end position="501"/>
    </location>
</feature>
<organism evidence="4">
    <name type="scientific">Grosmannia clavigera (strain kw1407 / UAMH 11150)</name>
    <name type="common">Blue stain fungus</name>
    <name type="synonym">Graphiocladiella clavigera</name>
    <dbReference type="NCBI Taxonomy" id="655863"/>
    <lineage>
        <taxon>Eukaryota</taxon>
        <taxon>Fungi</taxon>
        <taxon>Dikarya</taxon>
        <taxon>Ascomycota</taxon>
        <taxon>Pezizomycotina</taxon>
        <taxon>Sordariomycetes</taxon>
        <taxon>Sordariomycetidae</taxon>
        <taxon>Ophiostomatales</taxon>
        <taxon>Ophiostomataceae</taxon>
        <taxon>Leptographium</taxon>
    </lineage>
</organism>
<gene>
    <name evidence="3" type="ORF">CMQ_3935</name>
</gene>
<accession>F0X986</accession>
<feature type="compositionally biased region" description="Basic and acidic residues" evidence="2">
    <location>
        <begin position="46"/>
        <end position="62"/>
    </location>
</feature>
<dbReference type="RefSeq" id="XP_014175348.1">
    <property type="nucleotide sequence ID" value="XM_014319873.1"/>
</dbReference>
<dbReference type="eggNOG" id="ENOG502SC6I">
    <property type="taxonomic scope" value="Eukaryota"/>
</dbReference>
<dbReference type="HOGENOM" id="CLU_014177_1_0_1"/>
<feature type="compositionally biased region" description="Basic and acidic residues" evidence="2">
    <location>
        <begin position="142"/>
        <end position="160"/>
    </location>
</feature>
<dbReference type="Proteomes" id="UP000007796">
    <property type="component" value="Unassembled WGS sequence"/>
</dbReference>
<evidence type="ECO:0000256" key="2">
    <source>
        <dbReference type="SAM" id="MobiDB-lite"/>
    </source>
</evidence>
<feature type="compositionally biased region" description="Low complexity" evidence="2">
    <location>
        <begin position="502"/>
        <end position="512"/>
    </location>
</feature>
<feature type="compositionally biased region" description="Basic residues" evidence="2">
    <location>
        <begin position="70"/>
        <end position="81"/>
    </location>
</feature>
<dbReference type="InParanoid" id="F0X986"/>
<feature type="region of interest" description="Disordered" evidence="2">
    <location>
        <begin position="1"/>
        <end position="24"/>
    </location>
</feature>
<evidence type="ECO:0000313" key="3">
    <source>
        <dbReference type="EMBL" id="EFX05866.1"/>
    </source>
</evidence>
<feature type="compositionally biased region" description="Basic and acidic residues" evidence="2">
    <location>
        <begin position="1"/>
        <end position="22"/>
    </location>
</feature>
<keyword evidence="4" id="KW-1185">Reference proteome</keyword>